<reference evidence="7" key="2">
    <citation type="submission" date="2023-03" db="EMBL/GenBank/DDBJ databases">
        <authorList>
            <person name="Thuy-Boun P."/>
        </authorList>
    </citation>
    <scope>NUCLEOTIDE SEQUENCE</scope>
    <source>
        <strain evidence="7">F_SG_1</strain>
        <tissue evidence="7">Salivary glands</tissue>
    </source>
</reference>
<dbReference type="EMBL" id="JARKHS020004117">
    <property type="protein sequence ID" value="KAK8784906.1"/>
    <property type="molecule type" value="Genomic_DNA"/>
</dbReference>
<keyword evidence="4 6" id="KW-0472">Membrane</keyword>
<feature type="region of interest" description="Disordered" evidence="5">
    <location>
        <begin position="1"/>
        <end position="31"/>
    </location>
</feature>
<gene>
    <name evidence="8" type="ORF">V5799_008729</name>
    <name evidence="7" type="ORF">V5799_009799</name>
</gene>
<evidence type="ECO:0000313" key="8">
    <source>
        <dbReference type="EMBL" id="KAK8784906.1"/>
    </source>
</evidence>
<protein>
    <recommendedName>
        <fullName evidence="10">Tetraspanin</fullName>
    </recommendedName>
</protein>
<dbReference type="Gene3D" id="1.10.1450.10">
    <property type="entry name" value="Tetraspanin"/>
    <property type="match status" value="1"/>
</dbReference>
<name>A0AAQ4F9T7_AMBAM</name>
<dbReference type="PANTHER" id="PTHR19282">
    <property type="entry name" value="TETRASPANIN"/>
    <property type="match status" value="1"/>
</dbReference>
<dbReference type="AlphaFoldDB" id="A0AAQ4F9T7"/>
<accession>A0AAQ4F9T7</accession>
<dbReference type="EMBL" id="JARKHS020005133">
    <property type="protein sequence ID" value="KAK8783836.1"/>
    <property type="molecule type" value="Genomic_DNA"/>
</dbReference>
<comment type="subcellular location">
    <subcellularLocation>
        <location evidence="1">Membrane</location>
        <topology evidence="1">Multi-pass membrane protein</topology>
    </subcellularLocation>
</comment>
<feature type="transmembrane region" description="Helical" evidence="6">
    <location>
        <begin position="130"/>
        <end position="152"/>
    </location>
</feature>
<evidence type="ECO:0000256" key="1">
    <source>
        <dbReference type="ARBA" id="ARBA00004141"/>
    </source>
</evidence>
<evidence type="ECO:0000313" key="7">
    <source>
        <dbReference type="EMBL" id="KAK8783836.1"/>
    </source>
</evidence>
<proteinExistence type="predicted"/>
<dbReference type="PANTHER" id="PTHR19282:SF431">
    <property type="entry name" value="TETRASPANIN 26A, ISOFORM B-RELATED"/>
    <property type="match status" value="1"/>
</dbReference>
<evidence type="ECO:0000256" key="4">
    <source>
        <dbReference type="ARBA" id="ARBA00023136"/>
    </source>
</evidence>
<dbReference type="InterPro" id="IPR008952">
    <property type="entry name" value="Tetraspanin_EC2_sf"/>
</dbReference>
<reference evidence="7 9" key="1">
    <citation type="journal article" date="2023" name="Arcadia Sci">
        <title>De novo assembly of a long-read Amblyomma americanum tick genome.</title>
        <authorList>
            <person name="Chou S."/>
            <person name="Poskanzer K.E."/>
            <person name="Rollins M."/>
            <person name="Thuy-Boun P.S."/>
        </authorList>
    </citation>
    <scope>NUCLEOTIDE SEQUENCE [LARGE SCALE GENOMIC DNA]</scope>
    <source>
        <strain evidence="7">F_SG_1</strain>
        <tissue evidence="7">Salivary glands</tissue>
    </source>
</reference>
<comment type="caution">
    <text evidence="7">The sequence shown here is derived from an EMBL/GenBank/DDBJ whole genome shotgun (WGS) entry which is preliminary data.</text>
</comment>
<sequence>MAKAVTGISAQPAAKKPPQPRDVPRDDSSSGFVDAEALSTTTVEDVSNYVRLPLIFVNMLVLLFCLLGFLSSLYTLLTRSAPPGAPGRNIVVVLFQRPEKAALFLSSVAFVTASFGFLGALRENVTFLSVYVRLLSVLALLLLLSSGLVFLLPSAARRYVERSVSRDMIAAYRDSAELQGFVDWMQLRYHCCGVSSEGFRDWNQNPYFACDPGNLSRERCHVPVSCCRSNESAGRPPAFDCAHNVLQVGQRASTQPEREMLLRLPHT</sequence>
<dbReference type="InterPro" id="IPR018499">
    <property type="entry name" value="Tetraspanin/Peripherin"/>
</dbReference>
<feature type="transmembrane region" description="Helical" evidence="6">
    <location>
        <begin position="55"/>
        <end position="77"/>
    </location>
</feature>
<evidence type="ECO:0000313" key="9">
    <source>
        <dbReference type="Proteomes" id="UP001321473"/>
    </source>
</evidence>
<evidence type="ECO:0000256" key="6">
    <source>
        <dbReference type="SAM" id="Phobius"/>
    </source>
</evidence>
<dbReference type="SUPFAM" id="SSF48652">
    <property type="entry name" value="Tetraspanin"/>
    <property type="match status" value="1"/>
</dbReference>
<dbReference type="Proteomes" id="UP001321473">
    <property type="component" value="Unassembled WGS sequence"/>
</dbReference>
<keyword evidence="9" id="KW-1185">Reference proteome</keyword>
<keyword evidence="2 6" id="KW-0812">Transmembrane</keyword>
<evidence type="ECO:0000256" key="5">
    <source>
        <dbReference type="SAM" id="MobiDB-lite"/>
    </source>
</evidence>
<dbReference type="GO" id="GO:0005886">
    <property type="term" value="C:plasma membrane"/>
    <property type="evidence" value="ECO:0007669"/>
    <property type="project" value="TreeGrafter"/>
</dbReference>
<evidence type="ECO:0000256" key="2">
    <source>
        <dbReference type="ARBA" id="ARBA00022692"/>
    </source>
</evidence>
<evidence type="ECO:0008006" key="10">
    <source>
        <dbReference type="Google" id="ProtNLM"/>
    </source>
</evidence>
<keyword evidence="3 6" id="KW-1133">Transmembrane helix</keyword>
<feature type="transmembrane region" description="Helical" evidence="6">
    <location>
        <begin position="98"/>
        <end position="118"/>
    </location>
</feature>
<organism evidence="7 9">
    <name type="scientific">Amblyomma americanum</name>
    <name type="common">Lone star tick</name>
    <dbReference type="NCBI Taxonomy" id="6943"/>
    <lineage>
        <taxon>Eukaryota</taxon>
        <taxon>Metazoa</taxon>
        <taxon>Ecdysozoa</taxon>
        <taxon>Arthropoda</taxon>
        <taxon>Chelicerata</taxon>
        <taxon>Arachnida</taxon>
        <taxon>Acari</taxon>
        <taxon>Parasitiformes</taxon>
        <taxon>Ixodida</taxon>
        <taxon>Ixodoidea</taxon>
        <taxon>Ixodidae</taxon>
        <taxon>Amblyomminae</taxon>
        <taxon>Amblyomma</taxon>
    </lineage>
</organism>
<evidence type="ECO:0000256" key="3">
    <source>
        <dbReference type="ARBA" id="ARBA00022989"/>
    </source>
</evidence>
<dbReference type="Pfam" id="PF00335">
    <property type="entry name" value="Tetraspanin"/>
    <property type="match status" value="1"/>
</dbReference>
<reference evidence="7" key="3">
    <citation type="submission" date="2024-02" db="EMBL/GenBank/DDBJ databases">
        <authorList>
            <person name="Mcdaniel E.A."/>
            <person name="Celebi F.M."/>
            <person name="Reiter T."/>
            <person name="Weiss E.C."/>
            <person name="Chou S."/>
        </authorList>
    </citation>
    <scope>NUCLEOTIDE SEQUENCE</scope>
    <source>
        <strain evidence="7">F_SG_1</strain>
        <tissue evidence="7">Salivary glands</tissue>
    </source>
</reference>